<evidence type="ECO:0000313" key="3">
    <source>
        <dbReference type="Proteomes" id="UP001183202"/>
    </source>
</evidence>
<dbReference type="InterPro" id="IPR012337">
    <property type="entry name" value="RNaseH-like_sf"/>
</dbReference>
<accession>A0ABU2NCH6</accession>
<dbReference type="PANTHER" id="PTHR33627:SF1">
    <property type="entry name" value="TRANSPOSASE"/>
    <property type="match status" value="1"/>
</dbReference>
<dbReference type="Proteomes" id="UP001183202">
    <property type="component" value="Unassembled WGS sequence"/>
</dbReference>
<dbReference type="InterPro" id="IPR038721">
    <property type="entry name" value="IS701-like_DDE_dom"/>
</dbReference>
<feature type="domain" description="Transposase IS701-like DDE" evidence="1">
    <location>
        <begin position="22"/>
        <end position="237"/>
    </location>
</feature>
<dbReference type="Pfam" id="PF13546">
    <property type="entry name" value="DDE_5"/>
    <property type="match status" value="1"/>
</dbReference>
<dbReference type="RefSeq" id="WP_311558058.1">
    <property type="nucleotide sequence ID" value="NZ_JAVREJ010000014.1"/>
</dbReference>
<comment type="caution">
    <text evidence="2">The sequence shown here is derived from an EMBL/GenBank/DDBJ whole genome shotgun (WGS) entry which is preliminary data.</text>
</comment>
<gene>
    <name evidence="2" type="ORF">RM445_19150</name>
</gene>
<dbReference type="PANTHER" id="PTHR33627">
    <property type="entry name" value="TRANSPOSASE"/>
    <property type="match status" value="1"/>
</dbReference>
<reference evidence="3" key="1">
    <citation type="submission" date="2023-07" db="EMBL/GenBank/DDBJ databases">
        <title>30 novel species of actinomycetes from the DSMZ collection.</title>
        <authorList>
            <person name="Nouioui I."/>
        </authorList>
    </citation>
    <scope>NUCLEOTIDE SEQUENCE [LARGE SCALE GENOMIC DNA]</scope>
    <source>
        <strain evidence="3">DSM 45834</strain>
    </source>
</reference>
<organism evidence="2 3">
    <name type="scientific">Pseudonocardia charpentierae</name>
    <dbReference type="NCBI Taxonomy" id="3075545"/>
    <lineage>
        <taxon>Bacteria</taxon>
        <taxon>Bacillati</taxon>
        <taxon>Actinomycetota</taxon>
        <taxon>Actinomycetes</taxon>
        <taxon>Pseudonocardiales</taxon>
        <taxon>Pseudonocardiaceae</taxon>
        <taxon>Pseudonocardia</taxon>
    </lineage>
</organism>
<name>A0ABU2NCH6_9PSEU</name>
<keyword evidence="3" id="KW-1185">Reference proteome</keyword>
<sequence>MVDLAGWVAALDELVELISGRFSRVEPRRRVGTYLRGLLAGLERKNGWTLAEHAGAVSPDGMQRLLRTAGWDVDGVRDDVRGYVLERLGDEASGVFALDDTGFIKKGLRSAGVARQYTGTTGKIDNCQIGVFLAYASSKGRALVDRELYLPTSWTEDRDRCTRAGVPDEVGFATKPQLGMAMLERAHRAQVLAGSWVTADEAYGQNPTFRGWLVDHQVPFVLATRNDDVLVSPDGHRRQARVLATIAGTAADGWERRSIGPGAHGERDYDWTAVALDTAGLPAGWGHWLLVRRQTHPGEGKKYRDLAFYRCAGPAATPLRELIRVAGARWAIEECFQAAKNEAGLDQYQVRDYRAWYAHITLAMAAAAYLAVTRATTADVSTGTAEKGDPRLATTA</sequence>
<protein>
    <submittedName>
        <fullName evidence="2">IS701 family transposase</fullName>
    </submittedName>
</protein>
<dbReference type="EMBL" id="JAVREJ010000014">
    <property type="protein sequence ID" value="MDT0351650.1"/>
    <property type="molecule type" value="Genomic_DNA"/>
</dbReference>
<dbReference type="InterPro" id="IPR039365">
    <property type="entry name" value="IS701-like"/>
</dbReference>
<dbReference type="SUPFAM" id="SSF53098">
    <property type="entry name" value="Ribonuclease H-like"/>
    <property type="match status" value="1"/>
</dbReference>
<dbReference type="NCBIfam" id="NF033540">
    <property type="entry name" value="transpos_IS701"/>
    <property type="match status" value="1"/>
</dbReference>
<proteinExistence type="predicted"/>
<evidence type="ECO:0000313" key="2">
    <source>
        <dbReference type="EMBL" id="MDT0351650.1"/>
    </source>
</evidence>
<evidence type="ECO:0000259" key="1">
    <source>
        <dbReference type="Pfam" id="PF13546"/>
    </source>
</evidence>